<protein>
    <submittedName>
        <fullName evidence="2">Uncharacterized protein</fullName>
    </submittedName>
</protein>
<accession>A0AAV9ZEK2</accession>
<reference evidence="2 4" key="1">
    <citation type="journal article" date="2024" name="J Genomics">
        <title>Draft genome sequencing and assembly of Favolaschia claudopus CIRM-BRFM 2984 isolated from oak limbs.</title>
        <authorList>
            <person name="Navarro D."/>
            <person name="Drula E."/>
            <person name="Chaduli D."/>
            <person name="Cazenave R."/>
            <person name="Ahrendt S."/>
            <person name="Wang J."/>
            <person name="Lipzen A."/>
            <person name="Daum C."/>
            <person name="Barry K."/>
            <person name="Grigoriev I.V."/>
            <person name="Favel A."/>
            <person name="Rosso M.N."/>
            <person name="Martin F."/>
        </authorList>
    </citation>
    <scope>NUCLEOTIDE SEQUENCE [LARGE SCALE GENOMIC DNA]</scope>
    <source>
        <strain evidence="2 4">CIRM-BRFM 2984</strain>
    </source>
</reference>
<feature type="region of interest" description="Disordered" evidence="1">
    <location>
        <begin position="206"/>
        <end position="225"/>
    </location>
</feature>
<name>A0AAV9ZEK2_9AGAR</name>
<organism evidence="2 4">
    <name type="scientific">Favolaschia claudopus</name>
    <dbReference type="NCBI Taxonomy" id="2862362"/>
    <lineage>
        <taxon>Eukaryota</taxon>
        <taxon>Fungi</taxon>
        <taxon>Dikarya</taxon>
        <taxon>Basidiomycota</taxon>
        <taxon>Agaricomycotina</taxon>
        <taxon>Agaricomycetes</taxon>
        <taxon>Agaricomycetidae</taxon>
        <taxon>Agaricales</taxon>
        <taxon>Marasmiineae</taxon>
        <taxon>Mycenaceae</taxon>
        <taxon>Favolaschia</taxon>
    </lineage>
</organism>
<evidence type="ECO:0000256" key="1">
    <source>
        <dbReference type="SAM" id="MobiDB-lite"/>
    </source>
</evidence>
<comment type="caution">
    <text evidence="2">The sequence shown here is derived from an EMBL/GenBank/DDBJ whole genome shotgun (WGS) entry which is preliminary data.</text>
</comment>
<dbReference type="AlphaFoldDB" id="A0AAV9ZEK2"/>
<dbReference type="EMBL" id="JAWWNJ010000160">
    <property type="protein sequence ID" value="KAK6978298.1"/>
    <property type="molecule type" value="Genomic_DNA"/>
</dbReference>
<keyword evidence="4" id="KW-1185">Reference proteome</keyword>
<gene>
    <name evidence="3" type="ORF">R3P38DRAFT_3376244</name>
    <name evidence="2" type="ORF">R3P38DRAFT_3376822</name>
</gene>
<sequence length="345" mass="36177">MSPTGASDKTRYTAFFNFCSLCQRTLFPRKLSEEAVEQFEKPPAAVLKTGSRANSPVGEEEEEEEAKLDNGLRLFHYPSVPTCPEASRGLKLLTYKIAGEIREKLGLGDTLRKQGFNIGFTAEIIWALKRMILAKHSNVKPVVTRSDSRNEIQDIAFEGDMAFEGGVGGPGGFGALTGGAGGAGFGGSYDLDALVSAAMAGSNQKRAIGGQGRHGQHGQTQGGAGGIGHGPIISADQLNLFRHITGGTGGSGGKSAGVGGRGGAGHAAQIVDDSPILIISNHTRSQISNTSLEVLGVEPGLTSFLKFNGFRTVGGLLEAHTRDLESVPQYLAPLKASLEEICRLN</sequence>
<evidence type="ECO:0000313" key="3">
    <source>
        <dbReference type="EMBL" id="KAK6981317.1"/>
    </source>
</evidence>
<evidence type="ECO:0000313" key="4">
    <source>
        <dbReference type="Proteomes" id="UP001362999"/>
    </source>
</evidence>
<evidence type="ECO:0000313" key="2">
    <source>
        <dbReference type="EMBL" id="KAK6978298.1"/>
    </source>
</evidence>
<dbReference type="EMBL" id="JAWWNJ010000151">
    <property type="protein sequence ID" value="KAK6981317.1"/>
    <property type="molecule type" value="Genomic_DNA"/>
</dbReference>
<dbReference type="Proteomes" id="UP001362999">
    <property type="component" value="Unassembled WGS sequence"/>
</dbReference>
<proteinExistence type="predicted"/>